<proteinExistence type="predicted"/>
<reference evidence="1 2" key="1">
    <citation type="submission" date="2016-10" db="EMBL/GenBank/DDBJ databases">
        <authorList>
            <person name="de Groot N.N."/>
        </authorList>
    </citation>
    <scope>NUCLEOTIDE SEQUENCE [LARGE SCALE GENOMIC DNA]</scope>
    <source>
        <strain evidence="1 2">JCM 19513</strain>
    </source>
</reference>
<dbReference type="RefSeq" id="WP_074867318.1">
    <property type="nucleotide sequence ID" value="NZ_FOAS01000007.1"/>
</dbReference>
<sequence length="290" mass="33075">MTELLLSKDPQRFITQPLLVEANAEQLLYQPLAQSLSFGQMQARRVPLQLSCAEQFTTEVANLGVSVRLTLRWQGQDYAIVVQQERPDRGDCVLKLISGYVPSHLLELPLLCALEEVAEECLIETPHGFLPGRFDCVWLPTPYADHLPHHKKASYQLQAKCGSARTVRNQRQTLQERPSAYVHTPTASLQLVYDLQLQLPDNLGPISLWHVDEHLEGQHLVARLDRRHPKLFLAPLTEHGMANQLFSLHNGELIAADTRDIWLSEGFAPRQHWLVQDSHIHWADYHARAH</sequence>
<evidence type="ECO:0000313" key="1">
    <source>
        <dbReference type="EMBL" id="SEL05151.1"/>
    </source>
</evidence>
<evidence type="ECO:0000313" key="2">
    <source>
        <dbReference type="Proteomes" id="UP000185766"/>
    </source>
</evidence>
<protein>
    <submittedName>
        <fullName evidence="1">Uncharacterized protein</fullName>
    </submittedName>
</protein>
<dbReference type="AlphaFoldDB" id="A0A1H7M1W5"/>
<name>A0A1H7M1W5_9GAMM</name>
<keyword evidence="2" id="KW-1185">Reference proteome</keyword>
<organism evidence="1 2">
    <name type="scientific">Atopomonas hussainii</name>
    <dbReference type="NCBI Taxonomy" id="1429083"/>
    <lineage>
        <taxon>Bacteria</taxon>
        <taxon>Pseudomonadati</taxon>
        <taxon>Pseudomonadota</taxon>
        <taxon>Gammaproteobacteria</taxon>
        <taxon>Pseudomonadales</taxon>
        <taxon>Pseudomonadaceae</taxon>
        <taxon>Atopomonas</taxon>
    </lineage>
</organism>
<dbReference type="STRING" id="1429083.GCA_001885685_01582"/>
<gene>
    <name evidence="1" type="ORF">SAMN05216214_107189</name>
</gene>
<dbReference type="EMBL" id="FOAS01000007">
    <property type="protein sequence ID" value="SEL05151.1"/>
    <property type="molecule type" value="Genomic_DNA"/>
</dbReference>
<accession>A0A1H7M1W5</accession>
<dbReference type="Proteomes" id="UP000185766">
    <property type="component" value="Unassembled WGS sequence"/>
</dbReference>